<dbReference type="PANTHER" id="PTHR13301">
    <property type="entry name" value="X-BOX TRANSCRIPTION FACTOR-RELATED"/>
    <property type="match status" value="1"/>
</dbReference>
<evidence type="ECO:0000256" key="5">
    <source>
        <dbReference type="ARBA" id="ARBA00022989"/>
    </source>
</evidence>
<keyword evidence="9" id="KW-1185">Reference proteome</keyword>
<gene>
    <name evidence="8" type="ORF">GIB67_014417</name>
</gene>
<reference evidence="8 9" key="1">
    <citation type="journal article" date="2020" name="IScience">
        <title>Genome Sequencing of the Endangered Kingdonia uniflora (Circaeasteraceae, Ranunculales) Reveals Potential Mechanisms of Evolutionary Specialization.</title>
        <authorList>
            <person name="Sun Y."/>
            <person name="Deng T."/>
            <person name="Zhang A."/>
            <person name="Moore M.J."/>
            <person name="Landis J.B."/>
            <person name="Lin N."/>
            <person name="Zhang H."/>
            <person name="Zhang X."/>
            <person name="Huang J."/>
            <person name="Zhang X."/>
            <person name="Sun H."/>
            <person name="Wang H."/>
        </authorList>
    </citation>
    <scope>NUCLEOTIDE SEQUENCE [LARGE SCALE GENOMIC DNA]</scope>
    <source>
        <strain evidence="8">TB1705</strain>
        <tissue evidence="8">Leaf</tissue>
    </source>
</reference>
<evidence type="ECO:0000256" key="6">
    <source>
        <dbReference type="ARBA" id="ARBA00023136"/>
    </source>
</evidence>
<dbReference type="GO" id="GO:0071555">
    <property type="term" value="P:cell wall organization"/>
    <property type="evidence" value="ECO:0007669"/>
    <property type="project" value="UniProtKB-KW"/>
</dbReference>
<name>A0A7J7LZ09_9MAGN</name>
<keyword evidence="3" id="KW-0808">Transferase</keyword>
<dbReference type="GO" id="GO:0016020">
    <property type="term" value="C:membrane"/>
    <property type="evidence" value="ECO:0007669"/>
    <property type="project" value="InterPro"/>
</dbReference>
<evidence type="ECO:0000256" key="2">
    <source>
        <dbReference type="ARBA" id="ARBA00022676"/>
    </source>
</evidence>
<feature type="non-terminal residue" evidence="8">
    <location>
        <position position="1"/>
    </location>
</feature>
<keyword evidence="4" id="KW-0812">Transmembrane</keyword>
<dbReference type="GO" id="GO:0030244">
    <property type="term" value="P:cellulose biosynthetic process"/>
    <property type="evidence" value="ECO:0007669"/>
    <property type="project" value="InterPro"/>
</dbReference>
<dbReference type="InterPro" id="IPR005150">
    <property type="entry name" value="Cellulose_synth"/>
</dbReference>
<evidence type="ECO:0000313" key="9">
    <source>
        <dbReference type="Proteomes" id="UP000541444"/>
    </source>
</evidence>
<proteinExistence type="predicted"/>
<keyword evidence="6" id="KW-0472">Membrane</keyword>
<dbReference type="InterPro" id="IPR029044">
    <property type="entry name" value="Nucleotide-diphossugar_trans"/>
</dbReference>
<evidence type="ECO:0000256" key="7">
    <source>
        <dbReference type="ARBA" id="ARBA00023316"/>
    </source>
</evidence>
<accession>A0A7J7LZ09</accession>
<keyword evidence="2" id="KW-0328">Glycosyltransferase</keyword>
<evidence type="ECO:0000256" key="1">
    <source>
        <dbReference type="ARBA" id="ARBA00004127"/>
    </source>
</evidence>
<dbReference type="GO" id="GO:0016760">
    <property type="term" value="F:cellulose synthase (UDP-forming) activity"/>
    <property type="evidence" value="ECO:0007669"/>
    <property type="project" value="InterPro"/>
</dbReference>
<comment type="caution">
    <text evidence="8">The sequence shown here is derived from an EMBL/GenBank/DDBJ whole genome shotgun (WGS) entry which is preliminary data.</text>
</comment>
<keyword evidence="5" id="KW-1133">Transmembrane helix</keyword>
<evidence type="ECO:0000313" key="8">
    <source>
        <dbReference type="EMBL" id="KAF6147837.1"/>
    </source>
</evidence>
<evidence type="ECO:0000256" key="4">
    <source>
        <dbReference type="ARBA" id="ARBA00022692"/>
    </source>
</evidence>
<sequence>MSLGRRGLDTIIIRRLVPCAMNALVRVSVVLTNAPYLLNLDCDHCINNIKTLREGMRFMMDPLLGKKVCYVQFPQRFDGIDRSDQYASRNTVFFDINMKGLDGIHGHIYVETGCVFRRQVLYGLDTPKTKKPHLSLFSIFPFIGLLNIATESIKLGMWDGLYDAFHSVDQHICTSPPLSSAELEIIEIEPPCKRDVAQQSSLHKLNVS</sequence>
<evidence type="ECO:0000256" key="3">
    <source>
        <dbReference type="ARBA" id="ARBA00022679"/>
    </source>
</evidence>
<keyword evidence="7" id="KW-0961">Cell wall biogenesis/degradation</keyword>
<dbReference type="EMBL" id="JACGCM010001872">
    <property type="protein sequence ID" value="KAF6147837.1"/>
    <property type="molecule type" value="Genomic_DNA"/>
</dbReference>
<dbReference type="Proteomes" id="UP000541444">
    <property type="component" value="Unassembled WGS sequence"/>
</dbReference>
<dbReference type="OrthoDB" id="72851at2759"/>
<dbReference type="Gene3D" id="3.90.550.10">
    <property type="entry name" value="Spore Coat Polysaccharide Biosynthesis Protein SpsA, Chain A"/>
    <property type="match status" value="1"/>
</dbReference>
<organism evidence="8 9">
    <name type="scientific">Kingdonia uniflora</name>
    <dbReference type="NCBI Taxonomy" id="39325"/>
    <lineage>
        <taxon>Eukaryota</taxon>
        <taxon>Viridiplantae</taxon>
        <taxon>Streptophyta</taxon>
        <taxon>Embryophyta</taxon>
        <taxon>Tracheophyta</taxon>
        <taxon>Spermatophyta</taxon>
        <taxon>Magnoliopsida</taxon>
        <taxon>Ranunculales</taxon>
        <taxon>Circaeasteraceae</taxon>
        <taxon>Kingdonia</taxon>
    </lineage>
</organism>
<dbReference type="Pfam" id="PF03552">
    <property type="entry name" value="Cellulose_synt"/>
    <property type="match status" value="1"/>
</dbReference>
<protein>
    <submittedName>
        <fullName evidence="8">Uncharacterized protein</fullName>
    </submittedName>
</protein>
<dbReference type="AlphaFoldDB" id="A0A7J7LZ09"/>
<dbReference type="GO" id="GO:0012505">
    <property type="term" value="C:endomembrane system"/>
    <property type="evidence" value="ECO:0007669"/>
    <property type="project" value="UniProtKB-SubCell"/>
</dbReference>
<comment type="subcellular location">
    <subcellularLocation>
        <location evidence="1">Endomembrane system</location>
        <topology evidence="1">Multi-pass membrane protein</topology>
    </subcellularLocation>
</comment>